<dbReference type="AlphaFoldDB" id="A0A9N9GAH0"/>
<reference evidence="1" key="1">
    <citation type="submission" date="2021-06" db="EMBL/GenBank/DDBJ databases">
        <authorList>
            <person name="Kallberg Y."/>
            <person name="Tangrot J."/>
            <person name="Rosling A."/>
        </authorList>
    </citation>
    <scope>NUCLEOTIDE SEQUENCE</scope>
    <source>
        <strain evidence="1">FL966</strain>
    </source>
</reference>
<accession>A0A9N9GAH0</accession>
<dbReference type="Proteomes" id="UP000789759">
    <property type="component" value="Unassembled WGS sequence"/>
</dbReference>
<sequence>MQYSKKPSKGFRLINSKNKAFQKQVTQLEYLNAKKSYKVRQLIETVSQYEFKQCHYISKVCAAAQKPIPANFQF</sequence>
<proteinExistence type="predicted"/>
<keyword evidence="2" id="KW-1185">Reference proteome</keyword>
<evidence type="ECO:0000313" key="2">
    <source>
        <dbReference type="Proteomes" id="UP000789759"/>
    </source>
</evidence>
<comment type="caution">
    <text evidence="1">The sequence shown here is derived from an EMBL/GenBank/DDBJ whole genome shotgun (WGS) entry which is preliminary data.</text>
</comment>
<protein>
    <submittedName>
        <fullName evidence="1">14474_t:CDS:1</fullName>
    </submittedName>
</protein>
<gene>
    <name evidence="1" type="ORF">CPELLU_LOCUS6612</name>
</gene>
<evidence type="ECO:0000313" key="1">
    <source>
        <dbReference type="EMBL" id="CAG8592721.1"/>
    </source>
</evidence>
<name>A0A9N9GAH0_9GLOM</name>
<organism evidence="1 2">
    <name type="scientific">Cetraspora pellucida</name>
    <dbReference type="NCBI Taxonomy" id="1433469"/>
    <lineage>
        <taxon>Eukaryota</taxon>
        <taxon>Fungi</taxon>
        <taxon>Fungi incertae sedis</taxon>
        <taxon>Mucoromycota</taxon>
        <taxon>Glomeromycotina</taxon>
        <taxon>Glomeromycetes</taxon>
        <taxon>Diversisporales</taxon>
        <taxon>Gigasporaceae</taxon>
        <taxon>Cetraspora</taxon>
    </lineage>
</organism>
<dbReference type="EMBL" id="CAJVQA010004161">
    <property type="protein sequence ID" value="CAG8592721.1"/>
    <property type="molecule type" value="Genomic_DNA"/>
</dbReference>